<name>A0ABS7SRA3_9BURK</name>
<proteinExistence type="predicted"/>
<protein>
    <submittedName>
        <fullName evidence="1">Uncharacterized protein</fullName>
    </submittedName>
</protein>
<reference evidence="1 2" key="2">
    <citation type="submission" date="2021-08" db="EMBL/GenBank/DDBJ databases">
        <title>Massilia sp. R798.</title>
        <authorList>
            <person name="Baek J.H."/>
            <person name="Jung H.S."/>
            <person name="Kim K.R."/>
            <person name="Jeon C.O."/>
        </authorList>
    </citation>
    <scope>NUCLEOTIDE SEQUENCE [LARGE SCALE GENOMIC DNA]</scope>
    <source>
        <strain evidence="1 2">R798</strain>
    </source>
</reference>
<dbReference type="Proteomes" id="UP000809349">
    <property type="component" value="Unassembled WGS sequence"/>
</dbReference>
<organism evidence="1 2">
    <name type="scientific">Massilia soli</name>
    <dbReference type="NCBI Taxonomy" id="2792854"/>
    <lineage>
        <taxon>Bacteria</taxon>
        <taxon>Pseudomonadati</taxon>
        <taxon>Pseudomonadota</taxon>
        <taxon>Betaproteobacteria</taxon>
        <taxon>Burkholderiales</taxon>
        <taxon>Oxalobacteraceae</taxon>
        <taxon>Telluria group</taxon>
        <taxon>Massilia</taxon>
    </lineage>
</organism>
<evidence type="ECO:0000313" key="1">
    <source>
        <dbReference type="EMBL" id="MBZ2208468.1"/>
    </source>
</evidence>
<comment type="caution">
    <text evidence="1">The sequence shown here is derived from an EMBL/GenBank/DDBJ whole genome shotgun (WGS) entry which is preliminary data.</text>
</comment>
<sequence>MTLSALKPITISTAMVISSTAPENDYPAWTSGATFSNGEFCISPVTHRVYQSQLAGNVNRDPTDIRNRSGAVIYWTDYGPTNRWAMFDAEISTQTTLSVPLTVVMQPGAFTDLYFDGLDASTIAVTVKDSPSGNVVYSYSGSLEGSEPSDYDEYFFDPFSPRTDLLLSGIEQYNSAELTYTLSSSTPVKCGVVAIGSLINFGPVLQGAKAKPKTYSYIKTDDLGVTKIVRRKATTDLSLTALVDRADANRVLSTMEAMLDIPAFWMASSKDDLRGLRRFGLASGELSYDHPTHCILSLTVQGILNG</sequence>
<keyword evidence="2" id="KW-1185">Reference proteome</keyword>
<gene>
    <name evidence="1" type="ORF">I4X03_014480</name>
</gene>
<dbReference type="RefSeq" id="WP_223468949.1">
    <property type="nucleotide sequence ID" value="NZ_JAFBIL020000005.1"/>
</dbReference>
<reference evidence="1 2" key="1">
    <citation type="submission" date="2021-01" db="EMBL/GenBank/DDBJ databases">
        <authorList>
            <person name="Ruan W."/>
            <person name="Khan S.A."/>
            <person name="Jeon C.O."/>
        </authorList>
    </citation>
    <scope>NUCLEOTIDE SEQUENCE [LARGE SCALE GENOMIC DNA]</scope>
    <source>
        <strain evidence="1 2">R798</strain>
    </source>
</reference>
<dbReference type="EMBL" id="JAFBIL020000005">
    <property type="protein sequence ID" value="MBZ2208468.1"/>
    <property type="molecule type" value="Genomic_DNA"/>
</dbReference>
<accession>A0ABS7SRA3</accession>
<evidence type="ECO:0000313" key="2">
    <source>
        <dbReference type="Proteomes" id="UP000809349"/>
    </source>
</evidence>